<dbReference type="GO" id="GO:0005886">
    <property type="term" value="C:plasma membrane"/>
    <property type="evidence" value="ECO:0007669"/>
    <property type="project" value="UniProtKB-SubCell"/>
</dbReference>
<comment type="caution">
    <text evidence="8">The sequence shown here is derived from an EMBL/GenBank/DDBJ whole genome shotgun (WGS) entry which is preliminary data.</text>
</comment>
<feature type="transmembrane region" description="Helical" evidence="6">
    <location>
        <begin position="38"/>
        <end position="63"/>
    </location>
</feature>
<gene>
    <name evidence="8" type="ORF">BBK91_004840</name>
    <name evidence="7" type="ORF">BBL17_027425</name>
</gene>
<dbReference type="RefSeq" id="WP_015918265.1">
    <property type="nucleotide sequence ID" value="NZ_AP023281.1"/>
</dbReference>
<dbReference type="PIRSF" id="PIRSF006324">
    <property type="entry name" value="LeuE"/>
    <property type="match status" value="1"/>
</dbReference>
<feature type="transmembrane region" description="Helical" evidence="6">
    <location>
        <begin position="181"/>
        <end position="198"/>
    </location>
</feature>
<evidence type="ECO:0000256" key="2">
    <source>
        <dbReference type="ARBA" id="ARBA00022475"/>
    </source>
</evidence>
<keyword evidence="2" id="KW-1003">Cell membrane</keyword>
<feature type="transmembrane region" description="Helical" evidence="6">
    <location>
        <begin position="69"/>
        <end position="89"/>
    </location>
</feature>
<organism evidence="8 10">
    <name type="scientific">Agrobacterium vitis</name>
    <name type="common">Rhizobium vitis</name>
    <dbReference type="NCBI Taxonomy" id="373"/>
    <lineage>
        <taxon>Bacteria</taxon>
        <taxon>Pseudomonadati</taxon>
        <taxon>Pseudomonadota</taxon>
        <taxon>Alphaproteobacteria</taxon>
        <taxon>Hyphomicrobiales</taxon>
        <taxon>Rhizobiaceae</taxon>
        <taxon>Rhizobium/Agrobacterium group</taxon>
        <taxon>Agrobacterium</taxon>
    </lineage>
</organism>
<feature type="transmembrane region" description="Helical" evidence="6">
    <location>
        <begin position="6"/>
        <end position="26"/>
    </location>
</feature>
<sequence>MTNLWIYVGACLAIIAIPGPALIYILSRTVEGGFRAGFLSASGIAVGALANALASAVGLSLIFKTIPASLTVVKYLGAAYLLFLAYKAVSPGASSATQIDSDQTKFFRQGVIVSLLNPKVTLFFAAFLPTFIDPSQGYFVQTSFLAVTFVIIAFLFDISLVLTSGYTRQYFLRQSGANNVLFKYASAICLVFVASFAIR</sequence>
<comment type="subcellular location">
    <subcellularLocation>
        <location evidence="1">Cell membrane</location>
        <topology evidence="1">Multi-pass membrane protein</topology>
    </subcellularLocation>
</comment>
<dbReference type="Proteomes" id="UP000179454">
    <property type="component" value="Unassembled WGS sequence"/>
</dbReference>
<evidence type="ECO:0000256" key="3">
    <source>
        <dbReference type="ARBA" id="ARBA00022692"/>
    </source>
</evidence>
<dbReference type="Proteomes" id="UP000179536">
    <property type="component" value="Unassembled WGS sequence"/>
</dbReference>
<evidence type="ECO:0000313" key="7">
    <source>
        <dbReference type="EMBL" id="MUO45495.1"/>
    </source>
</evidence>
<feature type="transmembrane region" description="Helical" evidence="6">
    <location>
        <begin position="138"/>
        <end position="160"/>
    </location>
</feature>
<dbReference type="PANTHER" id="PTHR30086:SF20">
    <property type="entry name" value="ARGININE EXPORTER PROTEIN ARGO-RELATED"/>
    <property type="match status" value="1"/>
</dbReference>
<dbReference type="Pfam" id="PF01810">
    <property type="entry name" value="LysE"/>
    <property type="match status" value="1"/>
</dbReference>
<feature type="transmembrane region" description="Helical" evidence="6">
    <location>
        <begin position="110"/>
        <end position="132"/>
    </location>
</feature>
<evidence type="ECO:0000313" key="8">
    <source>
        <dbReference type="EMBL" id="MUP09188.1"/>
    </source>
</evidence>
<dbReference type="EMBL" id="MBFA02000002">
    <property type="protein sequence ID" value="MUP09188.1"/>
    <property type="molecule type" value="Genomic_DNA"/>
</dbReference>
<protein>
    <submittedName>
        <fullName evidence="8">LysE family translocator</fullName>
    </submittedName>
</protein>
<proteinExistence type="predicted"/>
<dbReference type="PANTHER" id="PTHR30086">
    <property type="entry name" value="ARGININE EXPORTER PROTEIN ARGO"/>
    <property type="match status" value="1"/>
</dbReference>
<evidence type="ECO:0000256" key="5">
    <source>
        <dbReference type="ARBA" id="ARBA00023136"/>
    </source>
</evidence>
<evidence type="ECO:0000256" key="6">
    <source>
        <dbReference type="SAM" id="Phobius"/>
    </source>
</evidence>
<evidence type="ECO:0000313" key="9">
    <source>
        <dbReference type="Proteomes" id="UP000179454"/>
    </source>
</evidence>
<evidence type="ECO:0000256" key="4">
    <source>
        <dbReference type="ARBA" id="ARBA00022989"/>
    </source>
</evidence>
<dbReference type="InterPro" id="IPR001123">
    <property type="entry name" value="LeuE-type"/>
</dbReference>
<accession>A0ABD6H3V7</accession>
<keyword evidence="4 6" id="KW-1133">Transmembrane helix</keyword>
<reference evidence="9 10" key="1">
    <citation type="submission" date="2019-11" db="EMBL/GenBank/DDBJ databases">
        <title>Whole-genome sequencing of Allorhizobium vitis.</title>
        <authorList>
            <person name="Gan H.M."/>
            <person name="Savka M.A."/>
        </authorList>
    </citation>
    <scope>NUCLEOTIDE SEQUENCE [LARGE SCALE GENOMIC DNA]</scope>
    <source>
        <strain evidence="8 10">RF2/1</strain>
        <strain evidence="7 9">T1/7</strain>
    </source>
</reference>
<name>A0ABD6H3V7_AGRVI</name>
<dbReference type="EMBL" id="MBFE02000038">
    <property type="protein sequence ID" value="MUO45495.1"/>
    <property type="molecule type" value="Genomic_DNA"/>
</dbReference>
<evidence type="ECO:0000313" key="10">
    <source>
        <dbReference type="Proteomes" id="UP000179536"/>
    </source>
</evidence>
<evidence type="ECO:0000256" key="1">
    <source>
        <dbReference type="ARBA" id="ARBA00004651"/>
    </source>
</evidence>
<keyword evidence="9" id="KW-1185">Reference proteome</keyword>
<keyword evidence="3 6" id="KW-0812">Transmembrane</keyword>
<keyword evidence="5 6" id="KW-0472">Membrane</keyword>
<dbReference type="AlphaFoldDB" id="A0ABD6H3V7"/>